<dbReference type="InterPro" id="IPR001005">
    <property type="entry name" value="SANT/Myb"/>
</dbReference>
<proteinExistence type="predicted"/>
<dbReference type="SUPFAM" id="SSF46689">
    <property type="entry name" value="Homeodomain-like"/>
    <property type="match status" value="1"/>
</dbReference>
<dbReference type="InterPro" id="IPR025756">
    <property type="entry name" value="Myb_CC_LHEQLE"/>
</dbReference>
<comment type="caution">
    <text evidence="8">The sequence shown here is derived from an EMBL/GenBank/DDBJ whole genome shotgun (WGS) entry which is preliminary data.</text>
</comment>
<keyword evidence="9" id="KW-1185">Reference proteome</keyword>
<evidence type="ECO:0000256" key="2">
    <source>
        <dbReference type="ARBA" id="ARBA00023015"/>
    </source>
</evidence>
<dbReference type="OrthoDB" id="551907at2759"/>
<dbReference type="Gene3D" id="1.10.10.60">
    <property type="entry name" value="Homeodomain-like"/>
    <property type="match status" value="1"/>
</dbReference>
<evidence type="ECO:0000256" key="1">
    <source>
        <dbReference type="ARBA" id="ARBA00004123"/>
    </source>
</evidence>
<accession>A0A8K0N1X4</accession>
<organism evidence="8 9">
    <name type="scientific">Cocos nucifera</name>
    <name type="common">Coconut palm</name>
    <dbReference type="NCBI Taxonomy" id="13894"/>
    <lineage>
        <taxon>Eukaryota</taxon>
        <taxon>Viridiplantae</taxon>
        <taxon>Streptophyta</taxon>
        <taxon>Embryophyta</taxon>
        <taxon>Tracheophyta</taxon>
        <taxon>Spermatophyta</taxon>
        <taxon>Magnoliopsida</taxon>
        <taxon>Liliopsida</taxon>
        <taxon>Arecaceae</taxon>
        <taxon>Arecoideae</taxon>
        <taxon>Cocoseae</taxon>
        <taxon>Attaleinae</taxon>
        <taxon>Cocos</taxon>
    </lineage>
</organism>
<reference evidence="8" key="1">
    <citation type="journal article" date="2017" name="Gigascience">
        <title>The genome draft of coconut (Cocos nucifera).</title>
        <authorList>
            <person name="Xiao Y."/>
            <person name="Xu P."/>
            <person name="Fan H."/>
            <person name="Baudouin L."/>
            <person name="Xia W."/>
            <person name="Bocs S."/>
            <person name="Xu J."/>
            <person name="Li Q."/>
            <person name="Guo A."/>
            <person name="Zhou L."/>
            <person name="Li J."/>
            <person name="Wu Y."/>
            <person name="Ma Z."/>
            <person name="Armero A."/>
            <person name="Issali A.E."/>
            <person name="Liu N."/>
            <person name="Peng M."/>
            <person name="Yang Y."/>
        </authorList>
    </citation>
    <scope>NUCLEOTIDE SEQUENCE</scope>
    <source>
        <tissue evidence="8">Spear leaf of Hainan Tall coconut</tissue>
    </source>
</reference>
<keyword evidence="3" id="KW-0238">DNA-binding</keyword>
<gene>
    <name evidence="8" type="ORF">COCNU_05G007520</name>
</gene>
<keyword evidence="5" id="KW-0539">Nucleus</keyword>
<evidence type="ECO:0000256" key="5">
    <source>
        <dbReference type="ARBA" id="ARBA00023242"/>
    </source>
</evidence>
<keyword evidence="4" id="KW-0804">Transcription</keyword>
<reference evidence="8" key="2">
    <citation type="submission" date="2019-07" db="EMBL/GenBank/DDBJ databases">
        <authorList>
            <person name="Yang Y."/>
            <person name="Bocs S."/>
            <person name="Baudouin L."/>
        </authorList>
    </citation>
    <scope>NUCLEOTIDE SEQUENCE</scope>
    <source>
        <tissue evidence="8">Spear leaf of Hainan Tall coconut</tissue>
    </source>
</reference>
<evidence type="ECO:0000259" key="7">
    <source>
        <dbReference type="Pfam" id="PF14379"/>
    </source>
</evidence>
<dbReference type="PANTHER" id="PTHR31499">
    <property type="entry name" value="MYB FAMILY TRANSCRIPTION FACTOR PHL11"/>
    <property type="match status" value="1"/>
</dbReference>
<dbReference type="GO" id="GO:0003700">
    <property type="term" value="F:DNA-binding transcription factor activity"/>
    <property type="evidence" value="ECO:0007669"/>
    <property type="project" value="InterPro"/>
</dbReference>
<dbReference type="NCBIfam" id="TIGR01557">
    <property type="entry name" value="myb_SHAQKYF"/>
    <property type="match status" value="1"/>
</dbReference>
<dbReference type="Pfam" id="PF14379">
    <property type="entry name" value="Myb_CC_LHEQLE"/>
    <property type="match status" value="1"/>
</dbReference>
<dbReference type="GO" id="GO:0003677">
    <property type="term" value="F:DNA binding"/>
    <property type="evidence" value="ECO:0007669"/>
    <property type="project" value="UniProtKB-KW"/>
</dbReference>
<evidence type="ECO:0000313" key="8">
    <source>
        <dbReference type="EMBL" id="KAG1342523.1"/>
    </source>
</evidence>
<feature type="domain" description="Myb-like" evidence="6">
    <location>
        <begin position="24"/>
        <end position="75"/>
    </location>
</feature>
<dbReference type="PANTHER" id="PTHR31499:SF11">
    <property type="entry name" value="MYB FAMILY TRANSCRIPTION FACTOR PHL8"/>
    <property type="match status" value="1"/>
</dbReference>
<name>A0A8K0N1X4_COCNU</name>
<sequence length="306" mass="33808">MASQEMPNQGNNRGLVLSVDAKPRLKWTRQLHECFTDAVSQLGGADKATPKSLMRKMGVPGLTLYHLKSHLQKYRLAKNRDTNTANDDRKDDCEAANNKTVENEAAHIVGEKTPAQFDETMLHMQMEVQRKLQEQIEVQRHLQLRIEAQGKYLQSVLRKAQEALASYSSNSLGVEAAKAELSELLSAVETECLSSSLSQGSLIPKRAELADCSTDSCLTSSLERQEAKVQKQCKLERSSSLDNWSEGSEEINPNGRKAIETRANDKLSGAKRSCSSIYGEASVKQPAIGMQETNSFGVPGELDLNR</sequence>
<evidence type="ECO:0000313" key="9">
    <source>
        <dbReference type="Proteomes" id="UP000797356"/>
    </source>
</evidence>
<keyword evidence="2" id="KW-0805">Transcription regulation</keyword>
<dbReference type="FunFam" id="1.10.10.60:FF:000007">
    <property type="entry name" value="Two-component response regulator"/>
    <property type="match status" value="1"/>
</dbReference>
<dbReference type="EMBL" id="CM017876">
    <property type="protein sequence ID" value="KAG1342523.1"/>
    <property type="molecule type" value="Genomic_DNA"/>
</dbReference>
<dbReference type="AlphaFoldDB" id="A0A8K0N1X4"/>
<dbReference type="InterPro" id="IPR046955">
    <property type="entry name" value="PHR1-like"/>
</dbReference>
<evidence type="ECO:0000256" key="3">
    <source>
        <dbReference type="ARBA" id="ARBA00023125"/>
    </source>
</evidence>
<dbReference type="Pfam" id="PF00249">
    <property type="entry name" value="Myb_DNA-binding"/>
    <property type="match status" value="1"/>
</dbReference>
<dbReference type="Proteomes" id="UP000797356">
    <property type="component" value="Chromosome 5"/>
</dbReference>
<evidence type="ECO:0000259" key="6">
    <source>
        <dbReference type="Pfam" id="PF00249"/>
    </source>
</evidence>
<dbReference type="InterPro" id="IPR006447">
    <property type="entry name" value="Myb_dom_plants"/>
</dbReference>
<dbReference type="InterPro" id="IPR009057">
    <property type="entry name" value="Homeodomain-like_sf"/>
</dbReference>
<feature type="domain" description="MYB-CC type transcription factor LHEQLE-containing" evidence="7">
    <location>
        <begin position="122"/>
        <end position="162"/>
    </location>
</feature>
<evidence type="ECO:0000256" key="4">
    <source>
        <dbReference type="ARBA" id="ARBA00023163"/>
    </source>
</evidence>
<dbReference type="GO" id="GO:0005634">
    <property type="term" value="C:nucleus"/>
    <property type="evidence" value="ECO:0007669"/>
    <property type="project" value="UniProtKB-SubCell"/>
</dbReference>
<protein>
    <submittedName>
        <fullName evidence="8">Myb family transcription factor PHL8</fullName>
    </submittedName>
</protein>
<comment type="subcellular location">
    <subcellularLocation>
        <location evidence="1">Nucleus</location>
    </subcellularLocation>
</comment>